<dbReference type="PANTHER" id="PTHR11051:SF14">
    <property type="entry name" value="MALTOSE PHOSPHORYLASE"/>
    <property type="match status" value="1"/>
</dbReference>
<dbReference type="InterPro" id="IPR005194">
    <property type="entry name" value="Glyco_hydro_65_C"/>
</dbReference>
<sequence>MTSTYHSGATFFDTELHKCVFWIWNDPRVARALIDYRYHRLEQAIEFAKSTRFSGARFPEASNDRGTENGPHYVLSYPDAKTTREWSVDEVLHISADVCYALHCYREVTGDDAYMTTRGYRIIAECARFAASAFEWSDSKQAYVVNSVMGPDEYHYHVDNSFFTNYLLRWCIRLAISSAGHEAFPDVPKAELDDWLAISDRVYLPWMSVGGVSIPEEFEGYAKLPDTELRITKKRGPQFVDESERESAEALRNFTSKIVKQADVILLMSLFPDDFPADVKRAAFAFYEPRTVHESSLSYGPHAMVAADIGKTSDCADFIARASRYNLDFTPTADYGNGLHLSAYAGAWQGLVQGLAGLRIERGRLCFRPRLSPHWDAYRFAVHFRGRRLKVTVPANGTVRVECDGNALPTQRSADGRVYVLGGIE</sequence>
<proteinExistence type="predicted"/>
<dbReference type="Gene3D" id="1.50.10.10">
    <property type="match status" value="1"/>
</dbReference>
<dbReference type="Proteomes" id="UP000062519">
    <property type="component" value="Chromosome 1"/>
</dbReference>
<reference evidence="3 4" key="1">
    <citation type="submission" date="2015-12" db="EMBL/GenBank/DDBJ databases">
        <title>Diversity of Burkholderia near neighbor genomes.</title>
        <authorList>
            <person name="Sahl J."/>
            <person name="Wagner D."/>
            <person name="Keim P."/>
        </authorList>
    </citation>
    <scope>NUCLEOTIDE SEQUENCE [LARGE SCALE GENOMIC DNA]</scope>
    <source>
        <strain evidence="3 4">BDU6</strain>
    </source>
</reference>
<feature type="domain" description="Glycoside hydrolase family 65 central catalytic" evidence="1">
    <location>
        <begin position="5"/>
        <end position="349"/>
    </location>
</feature>
<dbReference type="InterPro" id="IPR005195">
    <property type="entry name" value="Glyco_hydro_65_M"/>
</dbReference>
<evidence type="ECO:0008006" key="5">
    <source>
        <dbReference type="Google" id="ProtNLM"/>
    </source>
</evidence>
<dbReference type="GO" id="GO:0005975">
    <property type="term" value="P:carbohydrate metabolic process"/>
    <property type="evidence" value="ECO:0007669"/>
    <property type="project" value="InterPro"/>
</dbReference>
<dbReference type="SUPFAM" id="SSF48208">
    <property type="entry name" value="Six-hairpin glycosidases"/>
    <property type="match status" value="1"/>
</dbReference>
<organism evidence="3 4">
    <name type="scientific">Burkholderia mayonis</name>
    <dbReference type="NCBI Taxonomy" id="1385591"/>
    <lineage>
        <taxon>Bacteria</taxon>
        <taxon>Pseudomonadati</taxon>
        <taxon>Pseudomonadota</taxon>
        <taxon>Betaproteobacteria</taxon>
        <taxon>Burkholderiales</taxon>
        <taxon>Burkholderiaceae</taxon>
        <taxon>Burkholderia</taxon>
        <taxon>pseudomallei group</taxon>
    </lineage>
</organism>
<dbReference type="AlphaFoldDB" id="A0A1B4FIP1"/>
<evidence type="ECO:0000259" key="2">
    <source>
        <dbReference type="Pfam" id="PF03633"/>
    </source>
</evidence>
<dbReference type="Pfam" id="PF03632">
    <property type="entry name" value="Glyco_hydro_65m"/>
    <property type="match status" value="1"/>
</dbReference>
<evidence type="ECO:0000259" key="1">
    <source>
        <dbReference type="Pfam" id="PF03632"/>
    </source>
</evidence>
<protein>
    <recommendedName>
        <fullName evidence="5">Kojibiose phosphorylase</fullName>
    </recommendedName>
</protein>
<dbReference type="Gene3D" id="2.60.420.10">
    <property type="entry name" value="Maltose phosphorylase, domain 3"/>
    <property type="match status" value="1"/>
</dbReference>
<accession>A0A1B4FIP1</accession>
<dbReference type="InterPro" id="IPR008928">
    <property type="entry name" value="6-hairpin_glycosidase_sf"/>
</dbReference>
<name>A0A1B4FIP1_9BURK</name>
<evidence type="ECO:0000313" key="4">
    <source>
        <dbReference type="Proteomes" id="UP000062519"/>
    </source>
</evidence>
<dbReference type="PANTHER" id="PTHR11051">
    <property type="entry name" value="GLYCOSYL HYDROLASE-RELATED"/>
    <property type="match status" value="1"/>
</dbReference>
<keyword evidence="4" id="KW-1185">Reference proteome</keyword>
<evidence type="ECO:0000313" key="3">
    <source>
        <dbReference type="EMBL" id="AOJ03561.1"/>
    </source>
</evidence>
<dbReference type="InterPro" id="IPR012341">
    <property type="entry name" value="6hp_glycosidase-like_sf"/>
</dbReference>
<feature type="domain" description="Glycoside hydrolase family 65 C-terminal" evidence="2">
    <location>
        <begin position="358"/>
        <end position="419"/>
    </location>
</feature>
<dbReference type="GO" id="GO:0004553">
    <property type="term" value="F:hydrolase activity, hydrolyzing O-glycosyl compounds"/>
    <property type="evidence" value="ECO:0007669"/>
    <property type="project" value="TreeGrafter"/>
</dbReference>
<gene>
    <name evidence="3" type="ORF">WS70_10335</name>
</gene>
<dbReference type="Pfam" id="PF03633">
    <property type="entry name" value="Glyco_hydro_65C"/>
    <property type="match status" value="1"/>
</dbReference>
<dbReference type="EMBL" id="CP013386">
    <property type="protein sequence ID" value="AOJ03561.1"/>
    <property type="molecule type" value="Genomic_DNA"/>
</dbReference>
<dbReference type="KEGG" id="buu:WS70_10335"/>